<dbReference type="AlphaFoldDB" id="A0A060XB18"/>
<dbReference type="STRING" id="8022.A0A060XB18"/>
<dbReference type="EMBL" id="FR905161">
    <property type="protein sequence ID" value="CDQ76661.1"/>
    <property type="molecule type" value="Genomic_DNA"/>
</dbReference>
<feature type="region of interest" description="Disordered" evidence="1">
    <location>
        <begin position="181"/>
        <end position="242"/>
    </location>
</feature>
<feature type="compositionally biased region" description="Polar residues" evidence="1">
    <location>
        <begin position="181"/>
        <end position="196"/>
    </location>
</feature>
<evidence type="ECO:0000256" key="1">
    <source>
        <dbReference type="SAM" id="MobiDB-lite"/>
    </source>
</evidence>
<sequence length="335" mass="36111">MEDMLGTIPRVLSLSPGDQSAGGQGGSGQEHQRFEDQRCNGTLRKQATPRPAGPPVESSTGQRYSADPTIMLGERGARGDTDQDGYLTAMREKATSDYLNPVEENPFVSRLRNGAALTLDSCNPYQAGSGPRVEDEYVNEPLYLNTFHNPGVGDYSDYTLKKNGFTGGHNPALATLVSQPGATGLTAGQSGTSQAGNPGHSVQAAHAHGVSAQPGYSVPPGLGTAGTHPGHPSHLAHPGYTLHPGLTGTIMLDKKNRQDKNKTFDNPEYWQHSLPPKATLHNPEYLQDCSTRFFYRQNGRIRPAVAENQEYLTEFALKPGTVLPPPPYRQRNTVV</sequence>
<accession>A0A060XB18</accession>
<protein>
    <submittedName>
        <fullName evidence="2">Uncharacterized protein</fullName>
    </submittedName>
</protein>
<evidence type="ECO:0000313" key="3">
    <source>
        <dbReference type="Proteomes" id="UP000193380"/>
    </source>
</evidence>
<organism evidence="2 3">
    <name type="scientific">Oncorhynchus mykiss</name>
    <name type="common">Rainbow trout</name>
    <name type="synonym">Salmo gairdneri</name>
    <dbReference type="NCBI Taxonomy" id="8022"/>
    <lineage>
        <taxon>Eukaryota</taxon>
        <taxon>Metazoa</taxon>
        <taxon>Chordata</taxon>
        <taxon>Craniata</taxon>
        <taxon>Vertebrata</taxon>
        <taxon>Euteleostomi</taxon>
        <taxon>Actinopterygii</taxon>
        <taxon>Neopterygii</taxon>
        <taxon>Teleostei</taxon>
        <taxon>Protacanthopterygii</taxon>
        <taxon>Salmoniformes</taxon>
        <taxon>Salmonidae</taxon>
        <taxon>Salmoninae</taxon>
        <taxon>Oncorhynchus</taxon>
    </lineage>
</organism>
<reference evidence="2" key="1">
    <citation type="journal article" date="2014" name="Nat. Commun.">
        <title>The rainbow trout genome provides novel insights into evolution after whole-genome duplication in vertebrates.</title>
        <authorList>
            <person name="Berthelot C."/>
            <person name="Brunet F."/>
            <person name="Chalopin D."/>
            <person name="Juanchich A."/>
            <person name="Bernard M."/>
            <person name="Noel B."/>
            <person name="Bento P."/>
            <person name="Da Silva C."/>
            <person name="Labadie K."/>
            <person name="Alberti A."/>
            <person name="Aury J.M."/>
            <person name="Louis A."/>
            <person name="Dehais P."/>
            <person name="Bardou P."/>
            <person name="Montfort J."/>
            <person name="Klopp C."/>
            <person name="Cabau C."/>
            <person name="Gaspin C."/>
            <person name="Thorgaard G.H."/>
            <person name="Boussaha M."/>
            <person name="Quillet E."/>
            <person name="Guyomard R."/>
            <person name="Galiana D."/>
            <person name="Bobe J."/>
            <person name="Volff J.N."/>
            <person name="Genet C."/>
            <person name="Wincker P."/>
            <person name="Jaillon O."/>
            <person name="Roest Crollius H."/>
            <person name="Guiguen Y."/>
        </authorList>
    </citation>
    <scope>NUCLEOTIDE SEQUENCE [LARGE SCALE GENOMIC DNA]</scope>
</reference>
<gene>
    <name evidence="2" type="ORF">GSONMT00012801001</name>
</gene>
<name>A0A060XB18_ONCMY</name>
<reference evidence="2" key="2">
    <citation type="submission" date="2014-03" db="EMBL/GenBank/DDBJ databases">
        <authorList>
            <person name="Genoscope - CEA"/>
        </authorList>
    </citation>
    <scope>NUCLEOTIDE SEQUENCE</scope>
</reference>
<proteinExistence type="predicted"/>
<dbReference type="PaxDb" id="8022-A0A060XB18"/>
<feature type="region of interest" description="Disordered" evidence="1">
    <location>
        <begin position="1"/>
        <end position="83"/>
    </location>
</feature>
<evidence type="ECO:0000313" key="2">
    <source>
        <dbReference type="EMBL" id="CDQ76661.1"/>
    </source>
</evidence>
<dbReference type="Proteomes" id="UP000193380">
    <property type="component" value="Unassembled WGS sequence"/>
</dbReference>